<gene>
    <name evidence="1" type="ORF">ATC70_001179</name>
</gene>
<comment type="caution">
    <text evidence="1">The sequence shown here is derived from an EMBL/GenBank/DDBJ whole genome shotgun (WGS) entry which is preliminary data.</text>
</comment>
<dbReference type="GeneID" id="89944881"/>
<protein>
    <submittedName>
        <fullName evidence="1">Uncharacterized protein</fullName>
    </submittedName>
</protein>
<keyword evidence="2" id="KW-1185">Reference proteome</keyword>
<proteinExistence type="predicted"/>
<sequence>MEVGVDTDYCLVETDSSGGKSTATAHPEIKRVGIDVNTKIGINTITPSSAATATCIAQTENKGFGAQTVKNLNAELPFSASATNPDSPKTAARAYDANVGVKFAINSTAFGLI</sequence>
<evidence type="ECO:0000313" key="1">
    <source>
        <dbReference type="EMBL" id="KAK4517833.1"/>
    </source>
</evidence>
<name>A0AAN7DIR6_9FUNG</name>
<dbReference type="Proteomes" id="UP001304243">
    <property type="component" value="Unassembled WGS sequence"/>
</dbReference>
<evidence type="ECO:0000313" key="2">
    <source>
        <dbReference type="Proteomes" id="UP001304243"/>
    </source>
</evidence>
<accession>A0AAN7DIR6</accession>
<organism evidence="1 2">
    <name type="scientific">Mucor velutinosus</name>
    <dbReference type="NCBI Taxonomy" id="708070"/>
    <lineage>
        <taxon>Eukaryota</taxon>
        <taxon>Fungi</taxon>
        <taxon>Fungi incertae sedis</taxon>
        <taxon>Mucoromycota</taxon>
        <taxon>Mucoromycotina</taxon>
        <taxon>Mucoromycetes</taxon>
        <taxon>Mucorales</taxon>
        <taxon>Mucorineae</taxon>
        <taxon>Mucoraceae</taxon>
        <taxon>Mucor</taxon>
    </lineage>
</organism>
<dbReference type="EMBL" id="JASEJX010000013">
    <property type="protein sequence ID" value="KAK4517833.1"/>
    <property type="molecule type" value="Genomic_DNA"/>
</dbReference>
<dbReference type="AlphaFoldDB" id="A0AAN7DIR6"/>
<reference evidence="1 2" key="1">
    <citation type="submission" date="2022-11" db="EMBL/GenBank/DDBJ databases">
        <title>Mucor velutinosus strain NIH1002 WGS.</title>
        <authorList>
            <person name="Subramanian P."/>
            <person name="Mullikin J.C."/>
            <person name="Segre J.A."/>
            <person name="Zelazny A.M."/>
        </authorList>
    </citation>
    <scope>NUCLEOTIDE SEQUENCE [LARGE SCALE GENOMIC DNA]</scope>
    <source>
        <strain evidence="1 2">NIH1002</strain>
    </source>
</reference>
<dbReference type="RefSeq" id="XP_064684499.1">
    <property type="nucleotide sequence ID" value="XM_064820579.1"/>
</dbReference>